<reference evidence="5 6" key="1">
    <citation type="journal article" date="2011" name="J. Bacteriol.">
        <title>Complete genome sequence of Amycolicicoccus subflavus DQS3-9A1T, an actinomycete isolated from crude oil-polluted soil.</title>
        <authorList>
            <person name="Cai M."/>
            <person name="Chen W.M."/>
            <person name="Nie Y."/>
            <person name="Chi C.Q."/>
            <person name="Wang Y.N."/>
            <person name="Tang Y.Q."/>
            <person name="Li G.Y."/>
            <person name="Wu X.L."/>
        </authorList>
    </citation>
    <scope>NUCLEOTIDE SEQUENCE [LARGE SCALE GENOMIC DNA]</scope>
    <source>
        <strain evidence="6">DSM 45089 / DQS3-9A1</strain>
    </source>
</reference>
<evidence type="ECO:0000259" key="4">
    <source>
        <dbReference type="Pfam" id="PF13476"/>
    </source>
</evidence>
<keyword evidence="6" id="KW-1185">Reference proteome</keyword>
<organism evidence="5 6">
    <name type="scientific">Hoyosella subflava (strain DSM 45089 / JCM 17490 / NBRC 109087 / DQS3-9A1)</name>
    <name type="common">Amycolicicoccus subflavus</name>
    <dbReference type="NCBI Taxonomy" id="443218"/>
    <lineage>
        <taxon>Bacteria</taxon>
        <taxon>Bacillati</taxon>
        <taxon>Actinomycetota</taxon>
        <taxon>Actinomycetes</taxon>
        <taxon>Mycobacteriales</taxon>
        <taxon>Hoyosellaceae</taxon>
        <taxon>Hoyosella</taxon>
    </lineage>
</organism>
<dbReference type="eggNOG" id="COG1196">
    <property type="taxonomic scope" value="Bacteria"/>
</dbReference>
<dbReference type="AlphaFoldDB" id="F6EJ36"/>
<protein>
    <recommendedName>
        <fullName evidence="3">Nuclease SbcCD subunit C</fullName>
    </recommendedName>
</protein>
<evidence type="ECO:0000256" key="1">
    <source>
        <dbReference type="ARBA" id="ARBA00006930"/>
    </source>
</evidence>
<dbReference type="Pfam" id="PF13476">
    <property type="entry name" value="AAA_23"/>
    <property type="match status" value="1"/>
</dbReference>
<dbReference type="GO" id="GO:0016887">
    <property type="term" value="F:ATP hydrolysis activity"/>
    <property type="evidence" value="ECO:0007669"/>
    <property type="project" value="InterPro"/>
</dbReference>
<dbReference type="HOGENOM" id="CLU_348453_0_0_11"/>
<evidence type="ECO:0000313" key="6">
    <source>
        <dbReference type="Proteomes" id="UP000009235"/>
    </source>
</evidence>
<dbReference type="EMBL" id="CP002786">
    <property type="protein sequence ID" value="AEF41268.1"/>
    <property type="molecule type" value="Genomic_DNA"/>
</dbReference>
<comment type="similarity">
    <text evidence="1">Belongs to the SMC family. SbcC subfamily.</text>
</comment>
<comment type="subunit">
    <text evidence="2">Heterodimer of SbcC and SbcD.</text>
</comment>
<dbReference type="KEGG" id="asd:AS9A_2821"/>
<dbReference type="InterPro" id="IPR038729">
    <property type="entry name" value="Rad50/SbcC_AAA"/>
</dbReference>
<dbReference type="PANTHER" id="PTHR32114:SF2">
    <property type="entry name" value="ABC TRANSPORTER ABCH.3"/>
    <property type="match status" value="1"/>
</dbReference>
<sequence length="823" mass="89110">MENVSDPHADQQLVGVVLEMADADDKLDEETKLLILAALEGSDQLRAALATDTTGIPQQLRHPHVAPRETEPVGAFLDSVSVAGFRGIGRKAVLPLHPAPGLTVVSGRNGSGKSSFSEALEYAVSGNSYRWKNKRNATVWESSWRNLHRPSPCEIRIGLAVEGAGVTTVGVDWPTDAALHEPITWVQRLGEKRSEGTESLGWQAAVELYRPILSYDELGGLFDEGPSVLYDALAKVLGLEQIADADKRLADELKLCKEPRTEASGLIRNLKVALAQSNDERAAAALTRVKKRTADLDAVTQLAIGARTSAADGVLYDLRRIAALSIPSPEAVQSAVVVLRAKVAEVADSSDDALQASERKAHLLELALDYQRDHRGVECPLCGVGSLDDDWRDRVQSELDAASARIKKYRLVQTELRTARATLIDLINKVSDASPIPTVTLESLQTYRDAVEAWINVPGNGGQLADHVEHNYSALADALGKLRQEAESELADREDKWAPLAASLIAWVSKEREARHADPFVKSLETARKWMKSNAAMLRNQRLQPIASHAAHIWGALRQESNVDLGAIKLDGTGTQRRVVLEAEVDGAPAGALGVMSQGELHGLALALFLPRAASADSPFRFIVLDDPIQAMDPSKVDGFVRVIEELAQTRQVIVFSHDDRLASSIRQLGVEARILEVTRGAASTVTVADAVNPAQRFVHDAFAIAKDPNVPDAMKRRVLPGLCRLAIEAAARQVFYAKRHRTGARREHTEELWSQARTVPASVALALRGDPSADISSWRSQSPSRRAAMGIAGGGVHDGLRGDALDAAHDLKRTVADLLDAK</sequence>
<dbReference type="InterPro" id="IPR027417">
    <property type="entry name" value="P-loop_NTPase"/>
</dbReference>
<dbReference type="Proteomes" id="UP000009235">
    <property type="component" value="Chromosome"/>
</dbReference>
<accession>F6EJ36</accession>
<name>F6EJ36_HOYSD</name>
<dbReference type="GO" id="GO:0006302">
    <property type="term" value="P:double-strand break repair"/>
    <property type="evidence" value="ECO:0007669"/>
    <property type="project" value="InterPro"/>
</dbReference>
<proteinExistence type="inferred from homology"/>
<feature type="domain" description="Rad50/SbcC-type AAA" evidence="4">
    <location>
        <begin position="80"/>
        <end position="137"/>
    </location>
</feature>
<dbReference type="Gene3D" id="3.40.50.300">
    <property type="entry name" value="P-loop containing nucleotide triphosphate hydrolases"/>
    <property type="match status" value="2"/>
</dbReference>
<dbReference type="PANTHER" id="PTHR32114">
    <property type="entry name" value="ABC TRANSPORTER ABCH.3"/>
    <property type="match status" value="1"/>
</dbReference>
<evidence type="ECO:0000313" key="5">
    <source>
        <dbReference type="EMBL" id="AEF41268.1"/>
    </source>
</evidence>
<dbReference type="STRING" id="443218.AS9A_2821"/>
<evidence type="ECO:0000256" key="2">
    <source>
        <dbReference type="ARBA" id="ARBA00011322"/>
    </source>
</evidence>
<evidence type="ECO:0000256" key="3">
    <source>
        <dbReference type="ARBA" id="ARBA00013368"/>
    </source>
</evidence>
<gene>
    <name evidence="5" type="ordered locus">AS9A_2821</name>
</gene>
<dbReference type="SUPFAM" id="SSF52540">
    <property type="entry name" value="P-loop containing nucleoside triphosphate hydrolases"/>
    <property type="match status" value="1"/>
</dbReference>